<evidence type="ECO:0000313" key="3">
    <source>
        <dbReference type="EMBL" id="TXG89064.1"/>
    </source>
</evidence>
<dbReference type="Proteomes" id="UP000471120">
    <property type="component" value="Unassembled WGS sequence"/>
</dbReference>
<dbReference type="EMBL" id="QRCM01000001">
    <property type="protein sequence ID" value="TXG92243.1"/>
    <property type="molecule type" value="Genomic_DNA"/>
</dbReference>
<protein>
    <submittedName>
        <fullName evidence="2">Uncharacterized protein</fullName>
    </submittedName>
</protein>
<evidence type="ECO:0000256" key="1">
    <source>
        <dbReference type="SAM" id="MobiDB-lite"/>
    </source>
</evidence>
<dbReference type="EMBL" id="QRCM01000001">
    <property type="protein sequence ID" value="TXG89064.1"/>
    <property type="molecule type" value="Genomic_DNA"/>
</dbReference>
<dbReference type="EMBL" id="QRCM01000002">
    <property type="protein sequence ID" value="TXG88323.1"/>
    <property type="molecule type" value="Genomic_DNA"/>
</dbReference>
<evidence type="ECO:0000313" key="5">
    <source>
        <dbReference type="Proteomes" id="UP000471120"/>
    </source>
</evidence>
<accession>A0A6P2CB66</accession>
<evidence type="ECO:0000313" key="4">
    <source>
        <dbReference type="EMBL" id="TXG92243.1"/>
    </source>
</evidence>
<feature type="compositionally biased region" description="Low complexity" evidence="1">
    <location>
        <begin position="60"/>
        <end position="77"/>
    </location>
</feature>
<name>A0A6P2CB66_9NOCA</name>
<dbReference type="AlphaFoldDB" id="A0A6P2CB66"/>
<organism evidence="2 5">
    <name type="scientific">Rhodococcus rhodnii</name>
    <dbReference type="NCBI Taxonomy" id="38312"/>
    <lineage>
        <taxon>Bacteria</taxon>
        <taxon>Bacillati</taxon>
        <taxon>Actinomycetota</taxon>
        <taxon>Actinomycetes</taxon>
        <taxon>Mycobacteriales</taxon>
        <taxon>Nocardiaceae</taxon>
        <taxon>Rhodococcus</taxon>
    </lineage>
</organism>
<dbReference type="RefSeq" id="WP_010837420.1">
    <property type="nucleotide sequence ID" value="NZ_QRCM01000001.1"/>
</dbReference>
<comment type="caution">
    <text evidence="2">The sequence shown here is derived from an EMBL/GenBank/DDBJ whole genome shotgun (WGS) entry which is preliminary data.</text>
</comment>
<sequence length="123" mass="12619">MAAVYSTRYKHLVVADLGVAFVDGGPVEIDDPRTLELIARIDGIEIHDAPDVPAPTREPAPALAADEAQADTDAAAATSVPEGTPSDEWTVAALVAYADEAGIGLGQSRKKADVLAAIAAAEQ</sequence>
<reference evidence="2 5" key="1">
    <citation type="submission" date="2018-07" db="EMBL/GenBank/DDBJ databases">
        <title>Genome sequence of Rhodococcus rhodnii ATCC 35071 from Rhodnius prolixus.</title>
        <authorList>
            <person name="Patel V."/>
            <person name="Vogel K.J."/>
        </authorList>
    </citation>
    <scope>NUCLEOTIDE SEQUENCE [LARGE SCALE GENOMIC DNA]</scope>
    <source>
        <strain evidence="2 5">ATCC 35071</strain>
    </source>
</reference>
<feature type="region of interest" description="Disordered" evidence="1">
    <location>
        <begin position="48"/>
        <end position="85"/>
    </location>
</feature>
<proteinExistence type="predicted"/>
<gene>
    <name evidence="3" type="ORF">DW322_00910</name>
    <name evidence="4" type="ORF">DW322_21335</name>
    <name evidence="2" type="ORF">DW322_21415</name>
</gene>
<evidence type="ECO:0000313" key="2">
    <source>
        <dbReference type="EMBL" id="TXG88323.1"/>
    </source>
</evidence>